<name>A0ABP0GR08_CLALP</name>
<reference evidence="8 9" key="1">
    <citation type="submission" date="2024-02" db="EMBL/GenBank/DDBJ databases">
        <authorList>
            <person name="Daric V."/>
            <person name="Darras S."/>
        </authorList>
    </citation>
    <scope>NUCLEOTIDE SEQUENCE [LARGE SCALE GENOMIC DNA]</scope>
</reference>
<dbReference type="InterPro" id="IPR000889">
    <property type="entry name" value="Glutathione_peroxidase"/>
</dbReference>
<accession>A0ABP0GR08</accession>
<dbReference type="SUPFAM" id="SSF52833">
    <property type="entry name" value="Thioredoxin-like"/>
    <property type="match status" value="1"/>
</dbReference>
<evidence type="ECO:0000256" key="5">
    <source>
        <dbReference type="ARBA" id="ARBA00023002"/>
    </source>
</evidence>
<dbReference type="Pfam" id="PF00255">
    <property type="entry name" value="GSHPx"/>
    <property type="match status" value="1"/>
</dbReference>
<keyword evidence="9" id="KW-1185">Reference proteome</keyword>
<dbReference type="PIRSF" id="PIRSF000303">
    <property type="entry name" value="Glutathion_perox"/>
    <property type="match status" value="1"/>
</dbReference>
<dbReference type="EMBL" id="CAWYQH010000141">
    <property type="protein sequence ID" value="CAK8694000.1"/>
    <property type="molecule type" value="Genomic_DNA"/>
</dbReference>
<evidence type="ECO:0000256" key="4">
    <source>
        <dbReference type="ARBA" id="ARBA00022559"/>
    </source>
</evidence>
<gene>
    <name evidence="8" type="ORF">CVLEPA_LOCUS27276</name>
</gene>
<keyword evidence="7" id="KW-0732">Signal</keyword>
<feature type="chain" id="PRO_5046924881" description="Glutathione peroxidase" evidence="7">
    <location>
        <begin position="23"/>
        <end position="191"/>
    </location>
</feature>
<dbReference type="PROSITE" id="PS00763">
    <property type="entry name" value="GLUTATHIONE_PEROXID_2"/>
    <property type="match status" value="1"/>
</dbReference>
<dbReference type="NCBIfam" id="TIGR02540">
    <property type="entry name" value="gpx7"/>
    <property type="match status" value="1"/>
</dbReference>
<dbReference type="PROSITE" id="PS51355">
    <property type="entry name" value="GLUTATHIONE_PEROXID_3"/>
    <property type="match status" value="1"/>
</dbReference>
<dbReference type="PANTHER" id="PTHR11592:SF78">
    <property type="entry name" value="GLUTATHIONE PEROXIDASE"/>
    <property type="match status" value="1"/>
</dbReference>
<evidence type="ECO:0000256" key="2">
    <source>
        <dbReference type="ARBA" id="ARBA00006926"/>
    </source>
</evidence>
<comment type="caution">
    <text evidence="8">The sequence shown here is derived from an EMBL/GenBank/DDBJ whole genome shotgun (WGS) entry which is preliminary data.</text>
</comment>
<evidence type="ECO:0000313" key="9">
    <source>
        <dbReference type="Proteomes" id="UP001642483"/>
    </source>
</evidence>
<sequence length="191" mass="21448">MAGSAVLAHLLLVSSLISCAVCGKGGFYSYKVKNIRGKPVSLEAYRGMVSLVVNLASECGYTNEHYKELTDLYNELNVEKKEPFTVLGFPCNQFGQQEPHDNEDIEKFARETYKAPFPLFAKIDVTGTTAHSAYRYLTESSDKNPNWNFWKYLLDGNGKVIAAWGPRTDVKSIKGEVLKAIEKLKLSRREL</sequence>
<evidence type="ECO:0000256" key="3">
    <source>
        <dbReference type="ARBA" id="ARBA00012310"/>
    </source>
</evidence>
<dbReference type="Proteomes" id="UP001642483">
    <property type="component" value="Unassembled WGS sequence"/>
</dbReference>
<keyword evidence="4 6" id="KW-0575">Peroxidase</keyword>
<comment type="similarity">
    <text evidence="2 6">Belongs to the glutathione peroxidase family.</text>
</comment>
<evidence type="ECO:0000313" key="8">
    <source>
        <dbReference type="EMBL" id="CAK8694000.1"/>
    </source>
</evidence>
<evidence type="ECO:0000256" key="6">
    <source>
        <dbReference type="RuleBase" id="RU000499"/>
    </source>
</evidence>
<dbReference type="PRINTS" id="PR01011">
    <property type="entry name" value="GLUTPROXDASE"/>
</dbReference>
<dbReference type="InterPro" id="IPR029760">
    <property type="entry name" value="GPX_CS"/>
</dbReference>
<comment type="catalytic activity">
    <reaction evidence="1">
        <text>2 glutathione + H2O2 = glutathione disulfide + 2 H2O</text>
        <dbReference type="Rhea" id="RHEA:16833"/>
        <dbReference type="ChEBI" id="CHEBI:15377"/>
        <dbReference type="ChEBI" id="CHEBI:16240"/>
        <dbReference type="ChEBI" id="CHEBI:57925"/>
        <dbReference type="ChEBI" id="CHEBI:58297"/>
        <dbReference type="EC" id="1.11.1.9"/>
    </reaction>
</comment>
<organism evidence="8 9">
    <name type="scientific">Clavelina lepadiformis</name>
    <name type="common">Light-bulb sea squirt</name>
    <name type="synonym">Ascidia lepadiformis</name>
    <dbReference type="NCBI Taxonomy" id="159417"/>
    <lineage>
        <taxon>Eukaryota</taxon>
        <taxon>Metazoa</taxon>
        <taxon>Chordata</taxon>
        <taxon>Tunicata</taxon>
        <taxon>Ascidiacea</taxon>
        <taxon>Aplousobranchia</taxon>
        <taxon>Clavelinidae</taxon>
        <taxon>Clavelina</taxon>
    </lineage>
</organism>
<dbReference type="CDD" id="cd00340">
    <property type="entry name" value="GSH_Peroxidase"/>
    <property type="match status" value="1"/>
</dbReference>
<keyword evidence="5 6" id="KW-0560">Oxidoreductase</keyword>
<dbReference type="PANTHER" id="PTHR11592">
    <property type="entry name" value="GLUTATHIONE PEROXIDASE"/>
    <property type="match status" value="1"/>
</dbReference>
<dbReference type="Gene3D" id="3.40.30.10">
    <property type="entry name" value="Glutaredoxin"/>
    <property type="match status" value="1"/>
</dbReference>
<protein>
    <recommendedName>
        <fullName evidence="3 6">Glutathione peroxidase</fullName>
    </recommendedName>
</protein>
<dbReference type="InterPro" id="IPR036249">
    <property type="entry name" value="Thioredoxin-like_sf"/>
</dbReference>
<feature type="signal peptide" evidence="7">
    <location>
        <begin position="1"/>
        <end position="22"/>
    </location>
</feature>
<proteinExistence type="inferred from homology"/>
<evidence type="ECO:0000256" key="7">
    <source>
        <dbReference type="SAM" id="SignalP"/>
    </source>
</evidence>
<evidence type="ECO:0000256" key="1">
    <source>
        <dbReference type="ARBA" id="ARBA00000217"/>
    </source>
</evidence>
<dbReference type="InterPro" id="IPR013376">
    <property type="entry name" value="Glut_perox_Gpx7"/>
</dbReference>